<dbReference type="EMBL" id="RYZI01000286">
    <property type="protein sequence ID" value="RWA07062.1"/>
    <property type="molecule type" value="Genomic_DNA"/>
</dbReference>
<sequence length="327" mass="35965">MRLPFLLLIPGSLARYSIVCRDVGGTNSIENAIQESIKMARNARDQLADLTKDTTAAAFNPLFNPSDVDTLTNLYDRVVNIATSALQVTFYCDSAFIDWSDPFSRWIDTAFTYTATDGKTKSVSLYKVGQDRSKKPGSSGSFTTLGYKLDLPNGDVADFSNQAHIMVSETRWDPPKNDGLDHRPLSTVNSDGLRDGYTALDQLKPLSETVFHELMHAVGGTVKPKSGRKRITDDPILPVVTEKIYRYKLCVEVNQARNDAAAIAQGASPLTRAECPMILAKALYLQVKGQKTYWGTGDVDRGTLGPAGIPPPSTGNKLRRKEIMWRA</sequence>
<evidence type="ECO:0000313" key="2">
    <source>
        <dbReference type="Proteomes" id="UP000286045"/>
    </source>
</evidence>
<dbReference type="InterPro" id="IPR024079">
    <property type="entry name" value="MetalloPept_cat_dom_sf"/>
</dbReference>
<accession>A0A439CXW1</accession>
<comment type="caution">
    <text evidence="1">The sequence shown here is derived from an EMBL/GenBank/DDBJ whole genome shotgun (WGS) entry which is preliminary data.</text>
</comment>
<dbReference type="AlphaFoldDB" id="A0A439CXW1"/>
<proteinExistence type="predicted"/>
<dbReference type="Gene3D" id="3.40.390.10">
    <property type="entry name" value="Collagenase (Catalytic Domain)"/>
    <property type="match status" value="1"/>
</dbReference>
<dbReference type="GO" id="GO:0008237">
    <property type="term" value="F:metallopeptidase activity"/>
    <property type="evidence" value="ECO:0007669"/>
    <property type="project" value="InterPro"/>
</dbReference>
<evidence type="ECO:0008006" key="3">
    <source>
        <dbReference type="Google" id="ProtNLM"/>
    </source>
</evidence>
<protein>
    <recommendedName>
        <fullName evidence="3">Lysine-specific metallo-endopeptidase domain-containing protein</fullName>
    </recommendedName>
</protein>
<name>A0A439CXW1_9PEZI</name>
<dbReference type="Proteomes" id="UP000286045">
    <property type="component" value="Unassembled WGS sequence"/>
</dbReference>
<gene>
    <name evidence="1" type="ORF">EKO27_g8049</name>
</gene>
<organism evidence="1 2">
    <name type="scientific">Xylaria grammica</name>
    <dbReference type="NCBI Taxonomy" id="363999"/>
    <lineage>
        <taxon>Eukaryota</taxon>
        <taxon>Fungi</taxon>
        <taxon>Dikarya</taxon>
        <taxon>Ascomycota</taxon>
        <taxon>Pezizomycotina</taxon>
        <taxon>Sordariomycetes</taxon>
        <taxon>Xylariomycetidae</taxon>
        <taxon>Xylariales</taxon>
        <taxon>Xylariaceae</taxon>
        <taxon>Xylaria</taxon>
    </lineage>
</organism>
<reference evidence="1 2" key="1">
    <citation type="submission" date="2018-12" db="EMBL/GenBank/DDBJ databases">
        <title>Draft genome sequence of Xylaria grammica IHI A82.</title>
        <authorList>
            <person name="Buettner E."/>
            <person name="Kellner H."/>
        </authorList>
    </citation>
    <scope>NUCLEOTIDE SEQUENCE [LARGE SCALE GENOMIC DNA]</scope>
    <source>
        <strain evidence="1 2">IHI A82</strain>
    </source>
</reference>
<evidence type="ECO:0000313" key="1">
    <source>
        <dbReference type="EMBL" id="RWA07062.1"/>
    </source>
</evidence>
<keyword evidence="2" id="KW-1185">Reference proteome</keyword>